<protein>
    <submittedName>
        <fullName evidence="2">Uncharacterized protein</fullName>
    </submittedName>
</protein>
<dbReference type="AlphaFoldDB" id="A0A6A6A1E8"/>
<sequence length="119" mass="13862">MMSTRRSMFVHLFSYSVVMVSTVTTYPGWVNQVPESQHVFEEYWSHRWRLKVSQRRKWAVTPRLAQMLVAIGEEDVYTAKTCGTSLGIMFRKSTDCKMLGLVNRLRQVCSSHEALREAE</sequence>
<proteinExistence type="predicted"/>
<feature type="signal peptide" evidence="1">
    <location>
        <begin position="1"/>
        <end position="25"/>
    </location>
</feature>
<feature type="chain" id="PRO_5025443458" evidence="1">
    <location>
        <begin position="26"/>
        <end position="119"/>
    </location>
</feature>
<accession>A0A6A6A1E8</accession>
<organism evidence="2 3">
    <name type="scientific">Dothidotthia symphoricarpi CBS 119687</name>
    <dbReference type="NCBI Taxonomy" id="1392245"/>
    <lineage>
        <taxon>Eukaryota</taxon>
        <taxon>Fungi</taxon>
        <taxon>Dikarya</taxon>
        <taxon>Ascomycota</taxon>
        <taxon>Pezizomycotina</taxon>
        <taxon>Dothideomycetes</taxon>
        <taxon>Pleosporomycetidae</taxon>
        <taxon>Pleosporales</taxon>
        <taxon>Dothidotthiaceae</taxon>
        <taxon>Dothidotthia</taxon>
    </lineage>
</organism>
<evidence type="ECO:0000256" key="1">
    <source>
        <dbReference type="SAM" id="SignalP"/>
    </source>
</evidence>
<name>A0A6A6A1E8_9PLEO</name>
<keyword evidence="1" id="KW-0732">Signal</keyword>
<keyword evidence="3" id="KW-1185">Reference proteome</keyword>
<dbReference type="EMBL" id="ML977515">
    <property type="protein sequence ID" value="KAF2125669.1"/>
    <property type="molecule type" value="Genomic_DNA"/>
</dbReference>
<dbReference type="GeneID" id="54413916"/>
<evidence type="ECO:0000313" key="3">
    <source>
        <dbReference type="Proteomes" id="UP000799771"/>
    </source>
</evidence>
<dbReference type="Proteomes" id="UP000799771">
    <property type="component" value="Unassembled WGS sequence"/>
</dbReference>
<dbReference type="RefSeq" id="XP_033520061.1">
    <property type="nucleotide sequence ID" value="XM_033673484.1"/>
</dbReference>
<gene>
    <name evidence="2" type="ORF">P153DRAFT_91043</name>
</gene>
<evidence type="ECO:0000313" key="2">
    <source>
        <dbReference type="EMBL" id="KAF2125669.1"/>
    </source>
</evidence>
<reference evidence="2" key="1">
    <citation type="journal article" date="2020" name="Stud. Mycol.">
        <title>101 Dothideomycetes genomes: a test case for predicting lifestyles and emergence of pathogens.</title>
        <authorList>
            <person name="Haridas S."/>
            <person name="Albert R."/>
            <person name="Binder M."/>
            <person name="Bloem J."/>
            <person name="Labutti K."/>
            <person name="Salamov A."/>
            <person name="Andreopoulos B."/>
            <person name="Baker S."/>
            <person name="Barry K."/>
            <person name="Bills G."/>
            <person name="Bluhm B."/>
            <person name="Cannon C."/>
            <person name="Castanera R."/>
            <person name="Culley D."/>
            <person name="Daum C."/>
            <person name="Ezra D."/>
            <person name="Gonzalez J."/>
            <person name="Henrissat B."/>
            <person name="Kuo A."/>
            <person name="Liang C."/>
            <person name="Lipzen A."/>
            <person name="Lutzoni F."/>
            <person name="Magnuson J."/>
            <person name="Mondo S."/>
            <person name="Nolan M."/>
            <person name="Ohm R."/>
            <person name="Pangilinan J."/>
            <person name="Park H.-J."/>
            <person name="Ramirez L."/>
            <person name="Alfaro M."/>
            <person name="Sun H."/>
            <person name="Tritt A."/>
            <person name="Yoshinaga Y."/>
            <person name="Zwiers L.-H."/>
            <person name="Turgeon B."/>
            <person name="Goodwin S."/>
            <person name="Spatafora J."/>
            <person name="Crous P."/>
            <person name="Grigoriev I."/>
        </authorList>
    </citation>
    <scope>NUCLEOTIDE SEQUENCE</scope>
    <source>
        <strain evidence="2">CBS 119687</strain>
    </source>
</reference>